<proteinExistence type="predicted"/>
<organism evidence="1 2">
    <name type="scientific">Haematococcus lacustris</name>
    <name type="common">Green alga</name>
    <name type="synonym">Haematococcus pluvialis</name>
    <dbReference type="NCBI Taxonomy" id="44745"/>
    <lineage>
        <taxon>Eukaryota</taxon>
        <taxon>Viridiplantae</taxon>
        <taxon>Chlorophyta</taxon>
        <taxon>core chlorophytes</taxon>
        <taxon>Chlorophyceae</taxon>
        <taxon>CS clade</taxon>
        <taxon>Chlamydomonadales</taxon>
        <taxon>Haematococcaceae</taxon>
        <taxon>Haematococcus</taxon>
    </lineage>
</organism>
<comment type="caution">
    <text evidence="1">The sequence shown here is derived from an EMBL/GenBank/DDBJ whole genome shotgun (WGS) entry which is preliminary data.</text>
</comment>
<dbReference type="Proteomes" id="UP000485058">
    <property type="component" value="Unassembled WGS sequence"/>
</dbReference>
<gene>
    <name evidence="1" type="ORF">HaLaN_04743</name>
</gene>
<accession>A0A699YJA5</accession>
<evidence type="ECO:0000313" key="1">
    <source>
        <dbReference type="EMBL" id="GFH09571.1"/>
    </source>
</evidence>
<keyword evidence="2" id="KW-1185">Reference proteome</keyword>
<reference evidence="1 2" key="1">
    <citation type="submission" date="2020-02" db="EMBL/GenBank/DDBJ databases">
        <title>Draft genome sequence of Haematococcus lacustris strain NIES-144.</title>
        <authorList>
            <person name="Morimoto D."/>
            <person name="Nakagawa S."/>
            <person name="Yoshida T."/>
            <person name="Sawayama S."/>
        </authorList>
    </citation>
    <scope>NUCLEOTIDE SEQUENCE [LARGE SCALE GENOMIC DNA]</scope>
    <source>
        <strain evidence="1 2">NIES-144</strain>
    </source>
</reference>
<name>A0A699YJA5_HAELA</name>
<dbReference type="AlphaFoldDB" id="A0A699YJA5"/>
<dbReference type="EMBL" id="BLLF01000245">
    <property type="protein sequence ID" value="GFH09571.1"/>
    <property type="molecule type" value="Genomic_DNA"/>
</dbReference>
<evidence type="ECO:0000313" key="2">
    <source>
        <dbReference type="Proteomes" id="UP000485058"/>
    </source>
</evidence>
<sequence>MVEQGSPLHAYQLVVSSLGSLVAVRRKPGDSQAAAKLTDFVLPTRQPISLVHYTLQVRS</sequence>
<protein>
    <submittedName>
        <fullName evidence="1">Uncharacterized protein</fullName>
    </submittedName>
</protein>